<keyword evidence="3" id="KW-0809">Transit peptide</keyword>
<gene>
    <name evidence="9" type="ORF">BT63DRAFT_479897</name>
</gene>
<reference evidence="9" key="1">
    <citation type="journal article" date="2020" name="Stud. Mycol.">
        <title>101 Dothideomycetes genomes: a test case for predicting lifestyles and emergence of pathogens.</title>
        <authorList>
            <person name="Haridas S."/>
            <person name="Albert R."/>
            <person name="Binder M."/>
            <person name="Bloem J."/>
            <person name="Labutti K."/>
            <person name="Salamov A."/>
            <person name="Andreopoulos B."/>
            <person name="Baker S."/>
            <person name="Barry K."/>
            <person name="Bills G."/>
            <person name="Bluhm B."/>
            <person name="Cannon C."/>
            <person name="Castanera R."/>
            <person name="Culley D."/>
            <person name="Daum C."/>
            <person name="Ezra D."/>
            <person name="Gonzalez J."/>
            <person name="Henrissat B."/>
            <person name="Kuo A."/>
            <person name="Liang C."/>
            <person name="Lipzen A."/>
            <person name="Lutzoni F."/>
            <person name="Magnuson J."/>
            <person name="Mondo S."/>
            <person name="Nolan M."/>
            <person name="Ohm R."/>
            <person name="Pangilinan J."/>
            <person name="Park H.-J."/>
            <person name="Ramirez L."/>
            <person name="Alfaro M."/>
            <person name="Sun H."/>
            <person name="Tritt A."/>
            <person name="Yoshinaga Y."/>
            <person name="Zwiers L.-H."/>
            <person name="Turgeon B."/>
            <person name="Goodwin S."/>
            <person name="Spatafora J."/>
            <person name="Crous P."/>
            <person name="Grigoriev I."/>
        </authorList>
    </citation>
    <scope>NUCLEOTIDE SEQUENCE</scope>
    <source>
        <strain evidence="9">CBS 115976</strain>
    </source>
</reference>
<dbReference type="OrthoDB" id="5532350at2759"/>
<evidence type="ECO:0000256" key="3">
    <source>
        <dbReference type="ARBA" id="ARBA00022946"/>
    </source>
</evidence>
<organism evidence="9 10">
    <name type="scientific">Microthyrium microscopicum</name>
    <dbReference type="NCBI Taxonomy" id="703497"/>
    <lineage>
        <taxon>Eukaryota</taxon>
        <taxon>Fungi</taxon>
        <taxon>Dikarya</taxon>
        <taxon>Ascomycota</taxon>
        <taxon>Pezizomycotina</taxon>
        <taxon>Dothideomycetes</taxon>
        <taxon>Dothideomycetes incertae sedis</taxon>
        <taxon>Microthyriales</taxon>
        <taxon>Microthyriaceae</taxon>
        <taxon>Microthyrium</taxon>
    </lineage>
</organism>
<sequence length="94" mass="10370">MLRTTFARSIRTFTTARPLMAAGDTGAGAGRPTGAAGGDAFTKREKGQEDMWVKNEERQKLMALKEKLGAQKKHITELEKEIDNMVNKGDHHGE</sequence>
<feature type="compositionally biased region" description="Gly residues" evidence="8">
    <location>
        <begin position="25"/>
        <end position="37"/>
    </location>
</feature>
<dbReference type="PANTHER" id="PTHR48417:SF1">
    <property type="entry name" value="ATP SYNTHASE F1 SUBUNIT EPSILON"/>
    <property type="match status" value="1"/>
</dbReference>
<accession>A0A6A6U8A2</accession>
<dbReference type="Pfam" id="PF04568">
    <property type="entry name" value="IATP"/>
    <property type="match status" value="1"/>
</dbReference>
<dbReference type="InterPro" id="IPR007648">
    <property type="entry name" value="ATPase_inhibitor_mt"/>
</dbReference>
<evidence type="ECO:0000256" key="7">
    <source>
        <dbReference type="SAM" id="Coils"/>
    </source>
</evidence>
<comment type="similarity">
    <text evidence="2 6">Belongs to the ATPase inhibitor family.</text>
</comment>
<keyword evidence="10" id="KW-1185">Reference proteome</keyword>
<evidence type="ECO:0000256" key="4">
    <source>
        <dbReference type="ARBA" id="ARBA00023054"/>
    </source>
</evidence>
<evidence type="ECO:0000256" key="5">
    <source>
        <dbReference type="ARBA" id="ARBA00023128"/>
    </source>
</evidence>
<keyword evidence="5" id="KW-0496">Mitochondrion</keyword>
<evidence type="ECO:0000256" key="8">
    <source>
        <dbReference type="SAM" id="MobiDB-lite"/>
    </source>
</evidence>
<dbReference type="SUPFAM" id="SSF64602">
    <property type="entry name" value="F1 ATPase inhibitor, IF1, C-terminal domain"/>
    <property type="match status" value="1"/>
</dbReference>
<protein>
    <recommendedName>
        <fullName evidence="6">ATPase inhibitor, mitochondrial</fullName>
    </recommendedName>
</protein>
<dbReference type="GO" id="GO:0042030">
    <property type="term" value="F:ATPase inhibitor activity"/>
    <property type="evidence" value="ECO:0007669"/>
    <property type="project" value="InterPro"/>
</dbReference>
<evidence type="ECO:0000256" key="6">
    <source>
        <dbReference type="RuleBase" id="RU368087"/>
    </source>
</evidence>
<evidence type="ECO:0000256" key="1">
    <source>
        <dbReference type="ARBA" id="ARBA00004173"/>
    </source>
</evidence>
<evidence type="ECO:0000313" key="9">
    <source>
        <dbReference type="EMBL" id="KAF2668489.1"/>
    </source>
</evidence>
<dbReference type="GO" id="GO:0005739">
    <property type="term" value="C:mitochondrion"/>
    <property type="evidence" value="ECO:0007669"/>
    <property type="project" value="UniProtKB-SubCell"/>
</dbReference>
<dbReference type="PANTHER" id="PTHR48417">
    <property type="entry name" value="ATP SYNTHASE F1 SUBUNIT EPSILON"/>
    <property type="match status" value="1"/>
</dbReference>
<keyword evidence="4 7" id="KW-0175">Coiled coil</keyword>
<evidence type="ECO:0000256" key="2">
    <source>
        <dbReference type="ARBA" id="ARBA00010901"/>
    </source>
</evidence>
<feature type="region of interest" description="Disordered" evidence="8">
    <location>
        <begin position="21"/>
        <end position="48"/>
    </location>
</feature>
<name>A0A6A6U8A2_9PEZI</name>
<dbReference type="Proteomes" id="UP000799302">
    <property type="component" value="Unassembled WGS sequence"/>
</dbReference>
<proteinExistence type="inferred from homology"/>
<evidence type="ECO:0000313" key="10">
    <source>
        <dbReference type="Proteomes" id="UP000799302"/>
    </source>
</evidence>
<feature type="coiled-coil region" evidence="7">
    <location>
        <begin position="61"/>
        <end position="88"/>
    </location>
</feature>
<dbReference type="Gene3D" id="1.20.5.500">
    <property type="entry name" value="Single helix bin"/>
    <property type="match status" value="1"/>
</dbReference>
<comment type="function">
    <text evidence="6">Inhibits the enzyme activity of ATPase.</text>
</comment>
<dbReference type="EMBL" id="MU004236">
    <property type="protein sequence ID" value="KAF2668489.1"/>
    <property type="molecule type" value="Genomic_DNA"/>
</dbReference>
<dbReference type="AlphaFoldDB" id="A0A6A6U8A2"/>
<comment type="subcellular location">
    <subcellularLocation>
        <location evidence="1">Mitochondrion</location>
    </subcellularLocation>
</comment>